<accession>A0A0K1L823</accession>
<dbReference type="AlphaFoldDB" id="A0A0K1L823"/>
<reference evidence="3" key="1">
    <citation type="journal article" date="2015" name="Fungal Genet. Biol.">
        <title>A novel family of cyclic oligopeptides derived from ribosomal peptide synthesis of an in planta-induced gene, gigA, in Epichloe endophytes of grasses.</title>
        <authorList>
            <person name="Johnson R.D."/>
            <person name="Lane G.A."/>
            <person name="Koulman A."/>
            <person name="Cao M."/>
            <person name="Fraser K."/>
            <person name="Fleetwood D.J."/>
            <person name="Voisey C.R."/>
            <person name="Dyer J.M."/>
            <person name="Pratt J."/>
            <person name="Christensen M."/>
            <person name="Simpson W.R."/>
            <person name="Bryan G.T."/>
            <person name="Johnson L.J."/>
        </authorList>
    </citation>
    <scope>NUCLEOTIDE SEQUENCE</scope>
    <source>
        <strain evidence="3">AR42</strain>
    </source>
</reference>
<keyword evidence="2" id="KW-0732">Signal</keyword>
<dbReference type="EMBL" id="KP797980">
    <property type="protein sequence ID" value="AKU37970.1"/>
    <property type="molecule type" value="Genomic_DNA"/>
</dbReference>
<feature type="region of interest" description="Disordered" evidence="1">
    <location>
        <begin position="56"/>
        <end position="77"/>
    </location>
</feature>
<gene>
    <name evidence="3" type="primary">gigA</name>
</gene>
<evidence type="ECO:0000256" key="1">
    <source>
        <dbReference type="SAM" id="MobiDB-lite"/>
    </source>
</evidence>
<evidence type="ECO:0000313" key="3">
    <source>
        <dbReference type="EMBL" id="AKU37970.1"/>
    </source>
</evidence>
<name>A0A0K1L823_EPIFI</name>
<sequence length="77" mass="8606">MQFTLIFFYATLAAFGLAAPSEQVGRDVVQEGDELDKRPNFKMPYKGADLVDGDDVQEGDELAKRPNFKMPYKGADM</sequence>
<evidence type="ECO:0000256" key="2">
    <source>
        <dbReference type="SAM" id="SignalP"/>
    </source>
</evidence>
<feature type="signal peptide" evidence="2">
    <location>
        <begin position="1"/>
        <end position="18"/>
    </location>
</feature>
<feature type="chain" id="PRO_5005463098" evidence="2">
    <location>
        <begin position="19"/>
        <end position="77"/>
    </location>
</feature>
<proteinExistence type="predicted"/>
<protein>
    <submittedName>
        <fullName evidence="3">Grass induced protein</fullName>
    </submittedName>
</protein>
<organism evidence="3">
    <name type="scientific">Epichloe festucae var. lolii</name>
    <name type="common">Neotyphodium lolii</name>
    <name type="synonym">Acremonium lolii</name>
    <dbReference type="NCBI Taxonomy" id="73839"/>
    <lineage>
        <taxon>Eukaryota</taxon>
        <taxon>Fungi</taxon>
        <taxon>Dikarya</taxon>
        <taxon>Ascomycota</taxon>
        <taxon>Pezizomycotina</taxon>
        <taxon>Sordariomycetes</taxon>
        <taxon>Hypocreomycetidae</taxon>
        <taxon>Hypocreales</taxon>
        <taxon>Clavicipitaceae</taxon>
        <taxon>Epichloe</taxon>
    </lineage>
</organism>